<keyword evidence="1" id="KW-1133">Transmembrane helix</keyword>
<keyword evidence="1" id="KW-0812">Transmembrane</keyword>
<feature type="transmembrane region" description="Helical" evidence="1">
    <location>
        <begin position="208"/>
        <end position="228"/>
    </location>
</feature>
<evidence type="ECO:0008006" key="4">
    <source>
        <dbReference type="Google" id="ProtNLM"/>
    </source>
</evidence>
<gene>
    <name evidence="2" type="ORF">G6CMJM_00365</name>
</gene>
<accession>A0ABY0FIF8</accession>
<feature type="transmembrane region" description="Helical" evidence="1">
    <location>
        <begin position="32"/>
        <end position="53"/>
    </location>
</feature>
<sequence length="244" mass="28498">MFKDIILGFAKSPSLAKNIYEFERTLEKRIRWYIFNICLIVFILFTIFLYNILNTSILLRDNTIAKQPNIVLNPYLSYSISSNHIGEVLPNQIVTYKLTVENNTNFPQVYNAKIDISNINKYAEILKDNSFSMQNNQISWKEKSLNSKEKAEYYLAIKTKDVIPFTNNSKNLCKIQLSFGNTIANNIKCPNYYKIYNTILINRPNINIILIISITLLLLLILLIKSVLQKRQIKVLRKNYEVIK</sequence>
<evidence type="ECO:0000313" key="2">
    <source>
        <dbReference type="EMBL" id="RYC72709.1"/>
    </source>
</evidence>
<dbReference type="RefSeq" id="WP_129718772.1">
    <property type="nucleotide sequence ID" value="NZ_PRLK01000004.1"/>
</dbReference>
<reference evidence="2 3" key="2">
    <citation type="journal article" date="2020" name="Cell Rep.">
        <title>Acquisition and Adaptation of Ultra-small Parasitic Reduced Genome Bacteria to Mammalian Hosts.</title>
        <authorList>
            <person name="McLean J.S."/>
            <person name="Bor B."/>
            <person name="Kerns K.A."/>
            <person name="Liu Q."/>
            <person name="To T.T."/>
            <person name="Solden L."/>
            <person name="Hendrickson E.L."/>
            <person name="Wrighton K."/>
            <person name="Shi W."/>
            <person name="He X."/>
        </authorList>
    </citation>
    <scope>NUCLEOTIDE SEQUENCE [LARGE SCALE GENOMIC DNA]</scope>
    <source>
        <strain evidence="2 3">TM7_CMJM_G6_1_HOT_870</strain>
    </source>
</reference>
<reference evidence="2 3" key="1">
    <citation type="journal article" date="2018" name="bioRxiv">
        <title>Evidence of independent acquisition and adaption of ultra-small bacteria to human hosts across the highly diverse yet reduced genomes of the phylum Saccharibacteria.</title>
        <authorList>
            <person name="McLean J.S."/>
            <person name="Bor B."/>
            <person name="To T.T."/>
            <person name="Liu Q."/>
            <person name="Kearns K.A."/>
            <person name="Solden L.M."/>
            <person name="Wrighton K.C."/>
            <person name="He X."/>
            <person name="Shi W."/>
        </authorList>
    </citation>
    <scope>NUCLEOTIDE SEQUENCE [LARGE SCALE GENOMIC DNA]</scope>
    <source>
        <strain evidence="2 3">TM7_CMJM_G6_1_HOT_870</strain>
    </source>
</reference>
<evidence type="ECO:0000313" key="3">
    <source>
        <dbReference type="Proteomes" id="UP001190925"/>
    </source>
</evidence>
<keyword evidence="3" id="KW-1185">Reference proteome</keyword>
<organism evidence="2 3">
    <name type="scientific">Candidatus Nanogingivalis gingivitcus</name>
    <dbReference type="NCBI Taxonomy" id="2171992"/>
    <lineage>
        <taxon>Bacteria</taxon>
        <taxon>Candidatus Saccharimonadota</taxon>
        <taxon>Candidatus Nanosyncoccalia</taxon>
        <taxon>Candidatus Nanogingivales</taxon>
        <taxon>Candidatus Nanogingivalaceae</taxon>
        <taxon>Candidatus Nanogingivalis</taxon>
    </lineage>
</organism>
<dbReference type="EMBL" id="PRLK01000004">
    <property type="protein sequence ID" value="RYC72709.1"/>
    <property type="molecule type" value="Genomic_DNA"/>
</dbReference>
<name>A0ABY0FIF8_9BACT</name>
<keyword evidence="1" id="KW-0472">Membrane</keyword>
<dbReference type="Proteomes" id="UP001190925">
    <property type="component" value="Unassembled WGS sequence"/>
</dbReference>
<protein>
    <recommendedName>
        <fullName evidence="4">DUF11 domain-containing protein</fullName>
    </recommendedName>
</protein>
<proteinExistence type="predicted"/>
<evidence type="ECO:0000256" key="1">
    <source>
        <dbReference type="SAM" id="Phobius"/>
    </source>
</evidence>
<comment type="caution">
    <text evidence="2">The sequence shown here is derived from an EMBL/GenBank/DDBJ whole genome shotgun (WGS) entry which is preliminary data.</text>
</comment>